<keyword evidence="4" id="KW-0539">Nucleus</keyword>
<reference evidence="8" key="2">
    <citation type="submission" date="2012-11" db="EMBL/GenBank/DDBJ databases">
        <authorList>
            <person name="Kuo A."/>
            <person name="Curtis B.A."/>
            <person name="Tanifuji G."/>
            <person name="Burki F."/>
            <person name="Gruber A."/>
            <person name="Irimia M."/>
            <person name="Maruyama S."/>
            <person name="Arias M.C."/>
            <person name="Ball S.G."/>
            <person name="Gile G.H."/>
            <person name="Hirakawa Y."/>
            <person name="Hopkins J.F."/>
            <person name="Rensing S.A."/>
            <person name="Schmutz J."/>
            <person name="Symeonidi A."/>
            <person name="Elias M."/>
            <person name="Eveleigh R.J."/>
            <person name="Herman E.K."/>
            <person name="Klute M.J."/>
            <person name="Nakayama T."/>
            <person name="Obornik M."/>
            <person name="Reyes-Prieto A."/>
            <person name="Armbrust E.V."/>
            <person name="Aves S.J."/>
            <person name="Beiko R.G."/>
            <person name="Coutinho P."/>
            <person name="Dacks J.B."/>
            <person name="Durnford D.G."/>
            <person name="Fast N.M."/>
            <person name="Green B.R."/>
            <person name="Grisdale C."/>
            <person name="Hempe F."/>
            <person name="Henrissat B."/>
            <person name="Hoppner M.P."/>
            <person name="Ishida K.-I."/>
            <person name="Kim E."/>
            <person name="Koreny L."/>
            <person name="Kroth P.G."/>
            <person name="Liu Y."/>
            <person name="Malik S.-B."/>
            <person name="Maier U.G."/>
            <person name="McRose D."/>
            <person name="Mock T."/>
            <person name="Neilson J.A."/>
            <person name="Onodera N.T."/>
            <person name="Poole A.M."/>
            <person name="Pritham E.J."/>
            <person name="Richards T.A."/>
            <person name="Rocap G."/>
            <person name="Roy S.W."/>
            <person name="Sarai C."/>
            <person name="Schaack S."/>
            <person name="Shirato S."/>
            <person name="Slamovits C.H."/>
            <person name="Spencer D.F."/>
            <person name="Suzuki S."/>
            <person name="Worden A.Z."/>
            <person name="Zauner S."/>
            <person name="Barry K."/>
            <person name="Bell C."/>
            <person name="Bharti A.K."/>
            <person name="Crow J.A."/>
            <person name="Grimwood J."/>
            <person name="Kramer R."/>
            <person name="Lindquist E."/>
            <person name="Lucas S."/>
            <person name="Salamov A."/>
            <person name="McFadden G.I."/>
            <person name="Lane C.E."/>
            <person name="Keeling P.J."/>
            <person name="Gray M.W."/>
            <person name="Grigoriev I.V."/>
            <person name="Archibald J.M."/>
        </authorList>
    </citation>
    <scope>NUCLEOTIDE SEQUENCE</scope>
    <source>
        <strain evidence="8">CCMP2712</strain>
    </source>
</reference>
<keyword evidence="2" id="KW-0238">DNA-binding</keyword>
<sequence>MSAFVSVIPRPRSIKSLSFPREEIKITVELLRPLFSTRQEHAAESLGISLTTLKAACRQLGIIRWPYTRKKSQRVPVSHSQAGSSIDAKIREHHVLAESSQGVSAQKVDAPAWASERSGHEHGIYFAEPAASSGCSSILSMHEAEASSAAPFVDTEEHSHSNHPEASQYHMGPCCEHTRPLKNSWGNDTQERRVYEADTSLVWSDEPGWLASQDIMGAAGPHAELTEDAGGQHPRGIDRDWLAWFLRTSDESGDVTSDWMYGQA</sequence>
<evidence type="ECO:0000313" key="6">
    <source>
        <dbReference type="EMBL" id="EKX40546.1"/>
    </source>
</evidence>
<reference evidence="6 8" key="1">
    <citation type="journal article" date="2012" name="Nature">
        <title>Algal genomes reveal evolutionary mosaicism and the fate of nucleomorphs.</title>
        <authorList>
            <consortium name="DOE Joint Genome Institute"/>
            <person name="Curtis B.A."/>
            <person name="Tanifuji G."/>
            <person name="Burki F."/>
            <person name="Gruber A."/>
            <person name="Irimia M."/>
            <person name="Maruyama S."/>
            <person name="Arias M.C."/>
            <person name="Ball S.G."/>
            <person name="Gile G.H."/>
            <person name="Hirakawa Y."/>
            <person name="Hopkins J.F."/>
            <person name="Kuo A."/>
            <person name="Rensing S.A."/>
            <person name="Schmutz J."/>
            <person name="Symeonidi A."/>
            <person name="Elias M."/>
            <person name="Eveleigh R.J."/>
            <person name="Herman E.K."/>
            <person name="Klute M.J."/>
            <person name="Nakayama T."/>
            <person name="Obornik M."/>
            <person name="Reyes-Prieto A."/>
            <person name="Armbrust E.V."/>
            <person name="Aves S.J."/>
            <person name="Beiko R.G."/>
            <person name="Coutinho P."/>
            <person name="Dacks J.B."/>
            <person name="Durnford D.G."/>
            <person name="Fast N.M."/>
            <person name="Green B.R."/>
            <person name="Grisdale C.J."/>
            <person name="Hempel F."/>
            <person name="Henrissat B."/>
            <person name="Hoppner M.P."/>
            <person name="Ishida K."/>
            <person name="Kim E."/>
            <person name="Koreny L."/>
            <person name="Kroth P.G."/>
            <person name="Liu Y."/>
            <person name="Malik S.B."/>
            <person name="Maier U.G."/>
            <person name="McRose D."/>
            <person name="Mock T."/>
            <person name="Neilson J.A."/>
            <person name="Onodera N.T."/>
            <person name="Poole A.M."/>
            <person name="Pritham E.J."/>
            <person name="Richards T.A."/>
            <person name="Rocap G."/>
            <person name="Roy S.W."/>
            <person name="Sarai C."/>
            <person name="Schaack S."/>
            <person name="Shirato S."/>
            <person name="Slamovits C.H."/>
            <person name="Spencer D.F."/>
            <person name="Suzuki S."/>
            <person name="Worden A.Z."/>
            <person name="Zauner S."/>
            <person name="Barry K."/>
            <person name="Bell C."/>
            <person name="Bharti A.K."/>
            <person name="Crow J.A."/>
            <person name="Grimwood J."/>
            <person name="Kramer R."/>
            <person name="Lindquist E."/>
            <person name="Lucas S."/>
            <person name="Salamov A."/>
            <person name="McFadden G.I."/>
            <person name="Lane C.E."/>
            <person name="Keeling P.J."/>
            <person name="Gray M.W."/>
            <person name="Grigoriev I.V."/>
            <person name="Archibald J.M."/>
        </authorList>
    </citation>
    <scope>NUCLEOTIDE SEQUENCE</scope>
    <source>
        <strain evidence="6 8">CCMP2712</strain>
    </source>
</reference>
<dbReference type="Pfam" id="PF02042">
    <property type="entry name" value="RWP-RK"/>
    <property type="match status" value="1"/>
</dbReference>
<dbReference type="PROSITE" id="PS51519">
    <property type="entry name" value="RWP_RK"/>
    <property type="match status" value="1"/>
</dbReference>
<evidence type="ECO:0000259" key="5">
    <source>
        <dbReference type="PROSITE" id="PS51519"/>
    </source>
</evidence>
<accession>L1IWD3</accession>
<dbReference type="InterPro" id="IPR003035">
    <property type="entry name" value="RWP-RK_dom"/>
</dbReference>
<evidence type="ECO:0000256" key="1">
    <source>
        <dbReference type="ARBA" id="ARBA00023015"/>
    </source>
</evidence>
<dbReference type="OrthoDB" id="1747617at2759"/>
<keyword evidence="1" id="KW-0805">Transcription regulation</keyword>
<name>L1IWD3_GUITC</name>
<feature type="domain" description="RWP-RK" evidence="5">
    <location>
        <begin position="9"/>
        <end position="93"/>
    </location>
</feature>
<evidence type="ECO:0000313" key="7">
    <source>
        <dbReference type="EnsemblProtists" id="EKX40546"/>
    </source>
</evidence>
<dbReference type="RefSeq" id="XP_005827526.1">
    <property type="nucleotide sequence ID" value="XM_005827469.1"/>
</dbReference>
<dbReference type="GeneID" id="17297234"/>
<evidence type="ECO:0000256" key="2">
    <source>
        <dbReference type="ARBA" id="ARBA00023125"/>
    </source>
</evidence>
<evidence type="ECO:0000256" key="4">
    <source>
        <dbReference type="ARBA" id="ARBA00023242"/>
    </source>
</evidence>
<keyword evidence="8" id="KW-1185">Reference proteome</keyword>
<reference evidence="7" key="3">
    <citation type="submission" date="2016-03" db="UniProtKB">
        <authorList>
            <consortium name="EnsemblProtists"/>
        </authorList>
    </citation>
    <scope>IDENTIFICATION</scope>
</reference>
<evidence type="ECO:0000256" key="3">
    <source>
        <dbReference type="ARBA" id="ARBA00023163"/>
    </source>
</evidence>
<dbReference type="HOGENOM" id="CLU_1055417_0_0_1"/>
<keyword evidence="3" id="KW-0804">Transcription</keyword>
<organism evidence="6">
    <name type="scientific">Guillardia theta (strain CCMP2712)</name>
    <name type="common">Cryptophyte</name>
    <dbReference type="NCBI Taxonomy" id="905079"/>
    <lineage>
        <taxon>Eukaryota</taxon>
        <taxon>Cryptophyceae</taxon>
        <taxon>Pyrenomonadales</taxon>
        <taxon>Geminigeraceae</taxon>
        <taxon>Guillardia</taxon>
    </lineage>
</organism>
<proteinExistence type="predicted"/>
<protein>
    <recommendedName>
        <fullName evidence="5">RWP-RK domain-containing protein</fullName>
    </recommendedName>
</protein>
<dbReference type="Proteomes" id="UP000011087">
    <property type="component" value="Unassembled WGS sequence"/>
</dbReference>
<dbReference type="EMBL" id="JH993030">
    <property type="protein sequence ID" value="EKX40546.1"/>
    <property type="molecule type" value="Genomic_DNA"/>
</dbReference>
<evidence type="ECO:0000313" key="8">
    <source>
        <dbReference type="Proteomes" id="UP000011087"/>
    </source>
</evidence>
<dbReference type="GO" id="GO:0003677">
    <property type="term" value="F:DNA binding"/>
    <property type="evidence" value="ECO:0007669"/>
    <property type="project" value="UniProtKB-KW"/>
</dbReference>
<gene>
    <name evidence="6" type="ORF">GUITHDRAFT_113332</name>
</gene>
<dbReference type="KEGG" id="gtt:GUITHDRAFT_113332"/>
<dbReference type="AlphaFoldDB" id="L1IWD3"/>
<dbReference type="EnsemblProtists" id="EKX40546">
    <property type="protein sequence ID" value="EKX40546"/>
    <property type="gene ID" value="GUITHDRAFT_113332"/>
</dbReference>
<dbReference type="PaxDb" id="55529-EKX40546"/>